<comment type="caution">
    <text evidence="1">The sequence shown here is derived from an EMBL/GenBank/DDBJ whole genome shotgun (WGS) entry which is preliminary data.</text>
</comment>
<sequence length="234" mass="26867">MSLFTFTESFNQKTIKKLYFQQKSITLLKWTQKQFQRHNSFIIPHFGLIAWNEHSSAWSVSFSTDFVPTCHGLITKVGTISAIEILHSNAMRCNKRCLSRCTTLTDPQIQTALEHLFTKLKETVALSATASIDNIRNNKLKNVKIHFGWGFVSSVFSNEANISQQHLLYTLQNSKPLNHSLSVVALKHHLLRKTFQDQQSLLHTFQTNIRNFYLPLSNDISLRQCSTAQTILRS</sequence>
<evidence type="ECO:0000313" key="1">
    <source>
        <dbReference type="EMBL" id="ETO09504.1"/>
    </source>
</evidence>
<feature type="non-terminal residue" evidence="1">
    <location>
        <position position="234"/>
    </location>
</feature>
<gene>
    <name evidence="1" type="ORF">RFI_27875</name>
</gene>
<dbReference type="AlphaFoldDB" id="X6M6H2"/>
<dbReference type="EMBL" id="ASPP01024031">
    <property type="protein sequence ID" value="ETO09504.1"/>
    <property type="molecule type" value="Genomic_DNA"/>
</dbReference>
<dbReference type="Proteomes" id="UP000023152">
    <property type="component" value="Unassembled WGS sequence"/>
</dbReference>
<accession>X6M6H2</accession>
<name>X6M6H2_RETFI</name>
<evidence type="ECO:0000313" key="2">
    <source>
        <dbReference type="Proteomes" id="UP000023152"/>
    </source>
</evidence>
<organism evidence="1 2">
    <name type="scientific">Reticulomyxa filosa</name>
    <dbReference type="NCBI Taxonomy" id="46433"/>
    <lineage>
        <taxon>Eukaryota</taxon>
        <taxon>Sar</taxon>
        <taxon>Rhizaria</taxon>
        <taxon>Retaria</taxon>
        <taxon>Foraminifera</taxon>
        <taxon>Monothalamids</taxon>
        <taxon>Reticulomyxidae</taxon>
        <taxon>Reticulomyxa</taxon>
    </lineage>
</organism>
<keyword evidence="2" id="KW-1185">Reference proteome</keyword>
<proteinExistence type="predicted"/>
<protein>
    <submittedName>
        <fullName evidence="1">Uncharacterized protein</fullName>
    </submittedName>
</protein>
<reference evidence="1 2" key="1">
    <citation type="journal article" date="2013" name="Curr. Biol.">
        <title>The Genome of the Foraminiferan Reticulomyxa filosa.</title>
        <authorList>
            <person name="Glockner G."/>
            <person name="Hulsmann N."/>
            <person name="Schleicher M."/>
            <person name="Noegel A.A."/>
            <person name="Eichinger L."/>
            <person name="Gallinger C."/>
            <person name="Pawlowski J."/>
            <person name="Sierra R."/>
            <person name="Euteneuer U."/>
            <person name="Pillet L."/>
            <person name="Moustafa A."/>
            <person name="Platzer M."/>
            <person name="Groth M."/>
            <person name="Szafranski K."/>
            <person name="Schliwa M."/>
        </authorList>
    </citation>
    <scope>NUCLEOTIDE SEQUENCE [LARGE SCALE GENOMIC DNA]</scope>
</reference>